<dbReference type="InterPro" id="IPR023198">
    <property type="entry name" value="PGP-like_dom2"/>
</dbReference>
<reference evidence="1 2" key="1">
    <citation type="submission" date="2019-08" db="EMBL/GenBank/DDBJ databases">
        <title>Genome sequence and analysis of Streptococcus cristatus strain S22 isolated from throat swab of children scarlet fever in Hangzhou, China.</title>
        <authorList>
            <person name="Huang Y."/>
            <person name="Xie L."/>
        </authorList>
    </citation>
    <scope>NUCLEOTIDE SEQUENCE [LARGE SCALE GENOMIC DNA]</scope>
    <source>
        <strain evidence="1 2">S22</strain>
    </source>
</reference>
<dbReference type="SUPFAM" id="SSF56784">
    <property type="entry name" value="HAD-like"/>
    <property type="match status" value="1"/>
</dbReference>
<dbReference type="InterPro" id="IPR036412">
    <property type="entry name" value="HAD-like_sf"/>
</dbReference>
<dbReference type="Gene3D" id="1.10.150.240">
    <property type="entry name" value="Putative phosphatase, domain 2"/>
    <property type="match status" value="1"/>
</dbReference>
<proteinExistence type="predicted"/>
<dbReference type="PANTHER" id="PTHR43434:SF25">
    <property type="entry name" value="PHOSPHOGLYCOLATE PHOSPHATASE"/>
    <property type="match status" value="1"/>
</dbReference>
<dbReference type="GO" id="GO:0005829">
    <property type="term" value="C:cytosol"/>
    <property type="evidence" value="ECO:0007669"/>
    <property type="project" value="TreeGrafter"/>
</dbReference>
<sequence>MKGMNYQDYFWDLGGTLLDNYETSTAAFVHTLQDFGLTASHDEVYKALKVSTDYAVRQFAPGNKEFLKSYKANEAKELEHPILFEGASELLAQIIQQGGRNFLISHRDDQVLEILQKTQISVYFTEVVTATNGFKRKPDPESMLYLKDKYQIESGLVIGDRPIDIEAGQAAGFSCYLFDNMRNLEEFVDIELEKE</sequence>
<dbReference type="PANTHER" id="PTHR43434">
    <property type="entry name" value="PHOSPHOGLYCOLATE PHOSPHATASE"/>
    <property type="match status" value="1"/>
</dbReference>
<dbReference type="NCBIfam" id="TIGR01549">
    <property type="entry name" value="HAD-SF-IA-v1"/>
    <property type="match status" value="1"/>
</dbReference>
<evidence type="ECO:0000313" key="1">
    <source>
        <dbReference type="EMBL" id="KAA0967612.1"/>
    </source>
</evidence>
<dbReference type="Pfam" id="PF13419">
    <property type="entry name" value="HAD_2"/>
    <property type="match status" value="1"/>
</dbReference>
<organism evidence="1 2">
    <name type="scientific">Streptococcus cristatus</name>
    <dbReference type="NCBI Taxonomy" id="45634"/>
    <lineage>
        <taxon>Bacteria</taxon>
        <taxon>Bacillati</taxon>
        <taxon>Bacillota</taxon>
        <taxon>Bacilli</taxon>
        <taxon>Lactobacillales</taxon>
        <taxon>Streptococcaceae</taxon>
        <taxon>Streptococcus</taxon>
    </lineage>
</organism>
<evidence type="ECO:0000313" key="2">
    <source>
        <dbReference type="Proteomes" id="UP000323039"/>
    </source>
</evidence>
<gene>
    <name evidence="1" type="ORF">FXF62_02810</name>
</gene>
<dbReference type="SFLD" id="SFLDG01129">
    <property type="entry name" value="C1.5:_HAD__Beta-PGM__Phosphata"/>
    <property type="match status" value="1"/>
</dbReference>
<dbReference type="AlphaFoldDB" id="A0A5B0DNP5"/>
<dbReference type="SFLD" id="SFLDS00003">
    <property type="entry name" value="Haloacid_Dehalogenase"/>
    <property type="match status" value="1"/>
</dbReference>
<keyword evidence="1" id="KW-0378">Hydrolase</keyword>
<name>A0A5B0DNP5_STRCR</name>
<dbReference type="Gene3D" id="3.40.50.1000">
    <property type="entry name" value="HAD superfamily/HAD-like"/>
    <property type="match status" value="1"/>
</dbReference>
<dbReference type="GO" id="GO:0008967">
    <property type="term" value="F:phosphoglycolate phosphatase activity"/>
    <property type="evidence" value="ECO:0007669"/>
    <property type="project" value="TreeGrafter"/>
</dbReference>
<dbReference type="InterPro" id="IPR050155">
    <property type="entry name" value="HAD-like_hydrolase_sf"/>
</dbReference>
<dbReference type="InterPro" id="IPR023214">
    <property type="entry name" value="HAD_sf"/>
</dbReference>
<dbReference type="EMBL" id="VSJJ01000001">
    <property type="protein sequence ID" value="KAA0967612.1"/>
    <property type="molecule type" value="Genomic_DNA"/>
</dbReference>
<comment type="caution">
    <text evidence="1">The sequence shown here is derived from an EMBL/GenBank/DDBJ whole genome shotgun (WGS) entry which is preliminary data.</text>
</comment>
<dbReference type="Proteomes" id="UP000323039">
    <property type="component" value="Unassembled WGS sequence"/>
</dbReference>
<dbReference type="InterPro" id="IPR041492">
    <property type="entry name" value="HAD_2"/>
</dbReference>
<dbReference type="InterPro" id="IPR006439">
    <property type="entry name" value="HAD-SF_hydro_IA"/>
</dbReference>
<protein>
    <submittedName>
        <fullName evidence="1">HAD-IA family hydrolase</fullName>
    </submittedName>
</protein>
<accession>A0A5B0DNP5</accession>
<dbReference type="GO" id="GO:0006281">
    <property type="term" value="P:DNA repair"/>
    <property type="evidence" value="ECO:0007669"/>
    <property type="project" value="TreeGrafter"/>
</dbReference>